<dbReference type="EMBL" id="LT629750">
    <property type="protein sequence ID" value="SDT01208.1"/>
    <property type="molecule type" value="Genomic_DNA"/>
</dbReference>
<keyword evidence="3" id="KW-1185">Reference proteome</keyword>
<gene>
    <name evidence="2" type="ORF">SAMN05444158_4037</name>
</gene>
<proteinExistence type="predicted"/>
<evidence type="ECO:0008006" key="4">
    <source>
        <dbReference type="Google" id="ProtNLM"/>
    </source>
</evidence>
<dbReference type="AlphaFoldDB" id="A0A1H1WVB3"/>
<sequence length="113" mass="12412">MRSTALVFVVVLLGAPGSNAQVMLHDPPWNPEHIDSLPPEIRKAVLGMCPTTPAAGHYFATYRHDRVTLHFEHFHCGEAPNTYCRGGLCLHQVYVSNGGHYRLLGSSYGPAND</sequence>
<evidence type="ECO:0000313" key="2">
    <source>
        <dbReference type="EMBL" id="SDT01208.1"/>
    </source>
</evidence>
<accession>A0A1H1WVB3</accession>
<protein>
    <recommendedName>
        <fullName evidence="4">Secreted protein</fullName>
    </recommendedName>
</protein>
<dbReference type="RefSeq" id="WP_100384054.1">
    <property type="nucleotide sequence ID" value="NZ_LT629750.1"/>
</dbReference>
<dbReference type="Proteomes" id="UP000243904">
    <property type="component" value="Chromosome I"/>
</dbReference>
<evidence type="ECO:0000313" key="3">
    <source>
        <dbReference type="Proteomes" id="UP000243904"/>
    </source>
</evidence>
<reference evidence="3" key="1">
    <citation type="submission" date="2016-10" db="EMBL/GenBank/DDBJ databases">
        <authorList>
            <person name="Varghese N."/>
            <person name="Submissions S."/>
        </authorList>
    </citation>
    <scope>NUCLEOTIDE SEQUENCE [LARGE SCALE GENOMIC DNA]</scope>
    <source>
        <strain evidence="3">GAS369</strain>
    </source>
</reference>
<name>A0A1H1WVB3_9BRAD</name>
<feature type="signal peptide" evidence="1">
    <location>
        <begin position="1"/>
        <end position="20"/>
    </location>
</feature>
<feature type="chain" id="PRO_5009264841" description="Secreted protein" evidence="1">
    <location>
        <begin position="21"/>
        <end position="113"/>
    </location>
</feature>
<evidence type="ECO:0000256" key="1">
    <source>
        <dbReference type="SAM" id="SignalP"/>
    </source>
</evidence>
<organism evidence="2 3">
    <name type="scientific">Bradyrhizobium canariense</name>
    <dbReference type="NCBI Taxonomy" id="255045"/>
    <lineage>
        <taxon>Bacteria</taxon>
        <taxon>Pseudomonadati</taxon>
        <taxon>Pseudomonadota</taxon>
        <taxon>Alphaproteobacteria</taxon>
        <taxon>Hyphomicrobiales</taxon>
        <taxon>Nitrobacteraceae</taxon>
        <taxon>Bradyrhizobium</taxon>
    </lineage>
</organism>
<keyword evidence="1" id="KW-0732">Signal</keyword>